<dbReference type="EMBL" id="JASXSZ010000002">
    <property type="protein sequence ID" value="MDL9979038.1"/>
    <property type="molecule type" value="Genomic_DNA"/>
</dbReference>
<proteinExistence type="predicted"/>
<dbReference type="Proteomes" id="UP001235064">
    <property type="component" value="Unassembled WGS sequence"/>
</dbReference>
<name>A0ABT7MX53_9MICO</name>
<accession>A0ABT7MX53</accession>
<keyword evidence="2" id="KW-1185">Reference proteome</keyword>
<sequence>MGEEEEAVIPAGNATIQDRIAAFDMLDRMGDATQAQKTYRLSLVGFKRAEIAAMLGISVASVSQNIYSEKNKGKKKPAPKKIE</sequence>
<dbReference type="RefSeq" id="WP_286287913.1">
    <property type="nucleotide sequence ID" value="NZ_JASXSZ010000002.1"/>
</dbReference>
<organism evidence="1 2">
    <name type="scientific">Microbacterium candidum</name>
    <dbReference type="NCBI Taxonomy" id="3041922"/>
    <lineage>
        <taxon>Bacteria</taxon>
        <taxon>Bacillati</taxon>
        <taxon>Actinomycetota</taxon>
        <taxon>Actinomycetes</taxon>
        <taxon>Micrococcales</taxon>
        <taxon>Microbacteriaceae</taxon>
        <taxon>Microbacterium</taxon>
    </lineage>
</organism>
<comment type="caution">
    <text evidence="1">The sequence shown here is derived from an EMBL/GenBank/DDBJ whole genome shotgun (WGS) entry which is preliminary data.</text>
</comment>
<gene>
    <name evidence="1" type="ORF">QSV35_06820</name>
</gene>
<evidence type="ECO:0008006" key="3">
    <source>
        <dbReference type="Google" id="ProtNLM"/>
    </source>
</evidence>
<protein>
    <recommendedName>
        <fullName evidence="3">RNA polymerase sigma factor 70 region 4 type 2 domain-containing protein</fullName>
    </recommendedName>
</protein>
<reference evidence="1 2" key="1">
    <citation type="submission" date="2023-06" db="EMBL/GenBank/DDBJ databases">
        <title>Microbacterium sp. nov., isolated from a waste landfill.</title>
        <authorList>
            <person name="Wen W."/>
        </authorList>
    </citation>
    <scope>NUCLEOTIDE SEQUENCE [LARGE SCALE GENOMIC DNA]</scope>
    <source>
        <strain evidence="1 2">ASV49</strain>
    </source>
</reference>
<evidence type="ECO:0000313" key="1">
    <source>
        <dbReference type="EMBL" id="MDL9979038.1"/>
    </source>
</evidence>
<evidence type="ECO:0000313" key="2">
    <source>
        <dbReference type="Proteomes" id="UP001235064"/>
    </source>
</evidence>